<dbReference type="EMBL" id="ASQP01000346">
    <property type="protein sequence ID" value="OMI36267.1"/>
    <property type="molecule type" value="Genomic_DNA"/>
</dbReference>
<dbReference type="PRINTS" id="PR00420">
    <property type="entry name" value="RNGMNOXGNASE"/>
</dbReference>
<dbReference type="InterPro" id="IPR002938">
    <property type="entry name" value="FAD-bd"/>
</dbReference>
<keyword evidence="3" id="KW-0274">FAD</keyword>
<evidence type="ECO:0000313" key="6">
    <source>
        <dbReference type="EMBL" id="OMI36267.1"/>
    </source>
</evidence>
<comment type="caution">
    <text evidence="6">The sequence shown here is derived from an EMBL/GenBank/DDBJ whole genome shotgun (WGS) entry which is preliminary data.</text>
</comment>
<dbReference type="GO" id="GO:0004497">
    <property type="term" value="F:monooxygenase activity"/>
    <property type="evidence" value="ECO:0007669"/>
    <property type="project" value="UniProtKB-KW"/>
</dbReference>
<dbReference type="InterPro" id="IPR036188">
    <property type="entry name" value="FAD/NAD-bd_sf"/>
</dbReference>
<dbReference type="GeneID" id="96747724"/>
<dbReference type="PANTHER" id="PTHR46496">
    <property type="match status" value="1"/>
</dbReference>
<accession>A0A1R1SDH1</accession>
<dbReference type="PANTHER" id="PTHR46496:SF1">
    <property type="entry name" value="ZEAXANTHIN EPOXIDASE, CHLOROPLASTIC"/>
    <property type="match status" value="1"/>
</dbReference>
<gene>
    <name evidence="6" type="ORF">SPAR_27006</name>
</gene>
<evidence type="ECO:0000256" key="1">
    <source>
        <dbReference type="ARBA" id="ARBA00001974"/>
    </source>
</evidence>
<keyword evidence="6" id="KW-0503">Monooxygenase</keyword>
<dbReference type="STRING" id="67365.GCA_001704635_03127"/>
<organism evidence="6 7">
    <name type="scientific">Streptomyces sparsogenes DSM 40356</name>
    <dbReference type="NCBI Taxonomy" id="1331668"/>
    <lineage>
        <taxon>Bacteria</taxon>
        <taxon>Bacillati</taxon>
        <taxon>Actinomycetota</taxon>
        <taxon>Actinomycetes</taxon>
        <taxon>Kitasatosporales</taxon>
        <taxon>Streptomycetaceae</taxon>
        <taxon>Streptomyces</taxon>
    </lineage>
</organism>
<dbReference type="RefSeq" id="WP_245738439.1">
    <property type="nucleotide sequence ID" value="NZ_ASQP01000346.1"/>
</dbReference>
<feature type="domain" description="FAD-binding" evidence="5">
    <location>
        <begin position="8"/>
        <end position="343"/>
    </location>
</feature>
<proteinExistence type="predicted"/>
<reference evidence="6 7" key="1">
    <citation type="submission" date="2013-05" db="EMBL/GenBank/DDBJ databases">
        <title>Genome sequence of Streptomyces sparsogenes DSM 40356.</title>
        <authorList>
            <person name="Coyne S."/>
            <person name="Seebeck F.P."/>
        </authorList>
    </citation>
    <scope>NUCLEOTIDE SEQUENCE [LARGE SCALE GENOMIC DNA]</scope>
    <source>
        <strain evidence="6 7">DSM 40356</strain>
    </source>
</reference>
<evidence type="ECO:0000256" key="4">
    <source>
        <dbReference type="ARBA" id="ARBA00023002"/>
    </source>
</evidence>
<dbReference type="AlphaFoldDB" id="A0A1R1SDH1"/>
<dbReference type="GO" id="GO:0071949">
    <property type="term" value="F:FAD binding"/>
    <property type="evidence" value="ECO:0007669"/>
    <property type="project" value="InterPro"/>
</dbReference>
<protein>
    <submittedName>
        <fullName evidence="6">Putative FAD-dependent monooxygenase</fullName>
    </submittedName>
</protein>
<evidence type="ECO:0000259" key="5">
    <source>
        <dbReference type="Pfam" id="PF01494"/>
    </source>
</evidence>
<keyword evidence="4" id="KW-0560">Oxidoreductase</keyword>
<evidence type="ECO:0000256" key="2">
    <source>
        <dbReference type="ARBA" id="ARBA00022630"/>
    </source>
</evidence>
<comment type="cofactor">
    <cofactor evidence="1">
        <name>FAD</name>
        <dbReference type="ChEBI" id="CHEBI:57692"/>
    </cofactor>
</comment>
<evidence type="ECO:0000256" key="3">
    <source>
        <dbReference type="ARBA" id="ARBA00022827"/>
    </source>
</evidence>
<feature type="non-terminal residue" evidence="6">
    <location>
        <position position="389"/>
    </location>
</feature>
<keyword evidence="7" id="KW-1185">Reference proteome</keyword>
<dbReference type="Proteomes" id="UP000186168">
    <property type="component" value="Unassembled WGS sequence"/>
</dbReference>
<evidence type="ECO:0000313" key="7">
    <source>
        <dbReference type="Proteomes" id="UP000186168"/>
    </source>
</evidence>
<sequence length="389" mass="41770">MTSHRPKAVVIGAGIGGLTLAAALRQVDIDVEVYERATELKAAGSGLGVLSNGGAALEALGIDLGLEKRGQVLRRFGVNDAEGNHIAWFPIPELSEELGLPPTVVISRSALQQGLLEAVGDTPITLGAAAVGYETRPDGATVRFADGSLAHGDIVIGADGINSAIRHQITGPEPVREAGYVCWLAIVPFGHPRFPAGSVLHYWGSGQRFGLLDIGHGQTYWFGTKNMPVERAADWRGTKDEIVRAYAGWADEVQAAVRATPEEDIIAIPARDRAFLEHWGDGRVTLLGDAAHPMLTSLAQGAAMAIEDAVVLAGTLAGADDLTAALRGYEDRRRERTRAMVHASHALSEQEQLEDPGLRHERDERLRRTTYAEFAEQQRDVLTFPGIHV</sequence>
<dbReference type="Gene3D" id="3.50.50.60">
    <property type="entry name" value="FAD/NAD(P)-binding domain"/>
    <property type="match status" value="1"/>
</dbReference>
<dbReference type="Pfam" id="PF01494">
    <property type="entry name" value="FAD_binding_3"/>
    <property type="match status" value="1"/>
</dbReference>
<keyword evidence="2" id="KW-0285">Flavoprotein</keyword>
<dbReference type="SUPFAM" id="SSF51905">
    <property type="entry name" value="FAD/NAD(P)-binding domain"/>
    <property type="match status" value="1"/>
</dbReference>
<name>A0A1R1SDH1_9ACTN</name>